<dbReference type="RefSeq" id="WP_084116520.1">
    <property type="nucleotide sequence ID" value="NZ_FWXH01000011.1"/>
</dbReference>
<proteinExistence type="predicted"/>
<name>A0A1W1XQD6_9CLOT</name>
<dbReference type="Proteomes" id="UP000192468">
    <property type="component" value="Unassembled WGS sequence"/>
</dbReference>
<organism evidence="4 5">
    <name type="scientific">Clostridium acidisoli DSM 12555</name>
    <dbReference type="NCBI Taxonomy" id="1121291"/>
    <lineage>
        <taxon>Bacteria</taxon>
        <taxon>Bacillati</taxon>
        <taxon>Bacillota</taxon>
        <taxon>Clostridia</taxon>
        <taxon>Eubacteriales</taxon>
        <taxon>Clostridiaceae</taxon>
        <taxon>Clostridium</taxon>
    </lineage>
</organism>
<dbReference type="AlphaFoldDB" id="A0A1W1XQD6"/>
<dbReference type="EMBL" id="FWXH01000011">
    <property type="protein sequence ID" value="SMC26072.1"/>
    <property type="molecule type" value="Genomic_DNA"/>
</dbReference>
<dbReference type="OrthoDB" id="9812484at2"/>
<dbReference type="GO" id="GO:0006355">
    <property type="term" value="P:regulation of DNA-templated transcription"/>
    <property type="evidence" value="ECO:0007669"/>
    <property type="project" value="UniProtKB-ARBA"/>
</dbReference>
<dbReference type="PANTHER" id="PTHR30328:SF54">
    <property type="entry name" value="HTH-TYPE TRANSCRIPTIONAL REPRESSOR SCO4008"/>
    <property type="match status" value="1"/>
</dbReference>
<accession>A0A1W1XQD6</accession>
<dbReference type="GO" id="GO:0003677">
    <property type="term" value="F:DNA binding"/>
    <property type="evidence" value="ECO:0007669"/>
    <property type="project" value="UniProtKB-UniRule"/>
</dbReference>
<reference evidence="4 5" key="1">
    <citation type="submission" date="2017-04" db="EMBL/GenBank/DDBJ databases">
        <authorList>
            <person name="Afonso C.L."/>
            <person name="Miller P.J."/>
            <person name="Scott M.A."/>
            <person name="Spackman E."/>
            <person name="Goraichik I."/>
            <person name="Dimitrov K.M."/>
            <person name="Suarez D.L."/>
            <person name="Swayne D.E."/>
        </authorList>
    </citation>
    <scope>NUCLEOTIDE SEQUENCE [LARGE SCALE GENOMIC DNA]</scope>
    <source>
        <strain evidence="4 5">DSM 12555</strain>
    </source>
</reference>
<dbReference type="Gene3D" id="1.10.357.10">
    <property type="entry name" value="Tetracycline Repressor, domain 2"/>
    <property type="match status" value="1"/>
</dbReference>
<evidence type="ECO:0000313" key="4">
    <source>
        <dbReference type="EMBL" id="SMC26072.1"/>
    </source>
</evidence>
<evidence type="ECO:0000256" key="1">
    <source>
        <dbReference type="ARBA" id="ARBA00023125"/>
    </source>
</evidence>
<feature type="domain" description="HTH tetR-type" evidence="3">
    <location>
        <begin position="11"/>
        <end position="71"/>
    </location>
</feature>
<keyword evidence="5" id="KW-1185">Reference proteome</keyword>
<evidence type="ECO:0000259" key="3">
    <source>
        <dbReference type="PROSITE" id="PS50977"/>
    </source>
</evidence>
<dbReference type="STRING" id="1121291.SAMN02745134_02701"/>
<dbReference type="InterPro" id="IPR050109">
    <property type="entry name" value="HTH-type_TetR-like_transc_reg"/>
</dbReference>
<evidence type="ECO:0000256" key="2">
    <source>
        <dbReference type="PROSITE-ProRule" id="PRU00335"/>
    </source>
</evidence>
<keyword evidence="1 2" id="KW-0238">DNA-binding</keyword>
<feature type="DNA-binding region" description="H-T-H motif" evidence="2">
    <location>
        <begin position="34"/>
        <end position="53"/>
    </location>
</feature>
<protein>
    <submittedName>
        <fullName evidence="4">Transcriptional regulator, TetR family</fullName>
    </submittedName>
</protein>
<evidence type="ECO:0000313" key="5">
    <source>
        <dbReference type="Proteomes" id="UP000192468"/>
    </source>
</evidence>
<sequence>MPKDTLLNLEQEKRNKIIEAAIKEFSKKGYEKGNVGSIAKNAGVSKGSMYQYFSNKGDIYLYCIEKAYEIALKYVDKVTKDCYKMSIFDYIYLSFKNTWSFLIDEREVYVLLQTAVMDTNNVMREKVIEIMYNDSKKMFEDIAKTIDMNKEKGLINTEISTDLILMYVTAIISKFKENMLLMANKKGKEVYETSFDEYEPLIKDMISLIKNGIG</sequence>
<dbReference type="PRINTS" id="PR00455">
    <property type="entry name" value="HTHTETR"/>
</dbReference>
<dbReference type="PANTHER" id="PTHR30328">
    <property type="entry name" value="TRANSCRIPTIONAL REPRESSOR"/>
    <property type="match status" value="1"/>
</dbReference>
<dbReference type="InterPro" id="IPR009057">
    <property type="entry name" value="Homeodomain-like_sf"/>
</dbReference>
<gene>
    <name evidence="4" type="ORF">SAMN02745134_02701</name>
</gene>
<dbReference type="PROSITE" id="PS50977">
    <property type="entry name" value="HTH_TETR_2"/>
    <property type="match status" value="1"/>
</dbReference>
<dbReference type="SUPFAM" id="SSF46689">
    <property type="entry name" value="Homeodomain-like"/>
    <property type="match status" value="1"/>
</dbReference>
<dbReference type="InterPro" id="IPR001647">
    <property type="entry name" value="HTH_TetR"/>
</dbReference>
<dbReference type="Pfam" id="PF00440">
    <property type="entry name" value="TetR_N"/>
    <property type="match status" value="1"/>
</dbReference>